<protein>
    <submittedName>
        <fullName evidence="1">Uncharacterized protein</fullName>
    </submittedName>
</protein>
<dbReference type="RefSeq" id="WP_109997053.1">
    <property type="nucleotide sequence ID" value="NZ_CP029619.1"/>
</dbReference>
<reference evidence="1 2" key="1">
    <citation type="submission" date="2018-05" db="EMBL/GenBank/DDBJ databases">
        <title>Candidatus Cardinium hertigii Genome Assembly.</title>
        <authorList>
            <person name="Showmaker K.C."/>
            <person name="Walden K.O."/>
            <person name="Fields C.J."/>
            <person name="Lambert K.N."/>
            <person name="Hudson M.E."/>
        </authorList>
    </citation>
    <scope>NUCLEOTIDE SEQUENCE [LARGE SCALE GENOMIC DNA]</scope>
    <source>
        <strain evidence="2">cHgTN10</strain>
    </source>
</reference>
<organism evidence="1 2">
    <name type="scientific">Candidatus Cardinium hertigii</name>
    <dbReference type="NCBI Taxonomy" id="247481"/>
    <lineage>
        <taxon>Bacteria</taxon>
        <taxon>Pseudomonadati</taxon>
        <taxon>Bacteroidota</taxon>
        <taxon>Cytophagia</taxon>
        <taxon>Cytophagales</taxon>
        <taxon>Amoebophilaceae</taxon>
        <taxon>Candidatus Cardinium</taxon>
    </lineage>
</organism>
<evidence type="ECO:0000313" key="1">
    <source>
        <dbReference type="EMBL" id="AWN81604.1"/>
    </source>
</evidence>
<dbReference type="Proteomes" id="UP000245872">
    <property type="component" value="Chromosome"/>
</dbReference>
<dbReference type="AlphaFoldDB" id="A0A2Z3LGT2"/>
<evidence type="ECO:0000313" key="2">
    <source>
        <dbReference type="Proteomes" id="UP000245872"/>
    </source>
</evidence>
<dbReference type="EMBL" id="CP029619">
    <property type="protein sequence ID" value="AWN81604.1"/>
    <property type="molecule type" value="Genomic_DNA"/>
</dbReference>
<proteinExistence type="predicted"/>
<dbReference type="KEGG" id="cher:DK880_00272"/>
<gene>
    <name evidence="1" type="ORF">DK880_00272</name>
</gene>
<name>A0A2Z3LGT2_9BACT</name>
<accession>A0A2Z3LGT2</accession>
<keyword evidence="2" id="KW-1185">Reference proteome</keyword>
<sequence length="83" mass="8888">MLYNVGITPPLTSDGKWPITANMWTGSVSGWTKASTQQKGDIVSDGNHCGIAVDSTYTMAAGTNKIYMDQDIKGGTIQRCDTD</sequence>